<protein>
    <submittedName>
        <fullName evidence="9">Lipid II flippase MurJ</fullName>
    </submittedName>
</protein>
<feature type="transmembrane region" description="Helical" evidence="8">
    <location>
        <begin position="20"/>
        <end position="39"/>
    </location>
</feature>
<comment type="subcellular location">
    <subcellularLocation>
        <location evidence="1">Cell membrane</location>
        <topology evidence="1">Multi-pass membrane protein</topology>
    </subcellularLocation>
</comment>
<dbReference type="PANTHER" id="PTHR47019">
    <property type="entry name" value="LIPID II FLIPPASE MURJ"/>
    <property type="match status" value="1"/>
</dbReference>
<keyword evidence="3 8" id="KW-0812">Transmembrane</keyword>
<feature type="transmembrane region" description="Helical" evidence="8">
    <location>
        <begin position="477"/>
        <end position="503"/>
    </location>
</feature>
<dbReference type="Pfam" id="PF03023">
    <property type="entry name" value="MurJ"/>
    <property type="match status" value="1"/>
</dbReference>
<evidence type="ECO:0000256" key="5">
    <source>
        <dbReference type="ARBA" id="ARBA00022984"/>
    </source>
</evidence>
<dbReference type="InterPro" id="IPR051050">
    <property type="entry name" value="Lipid_II_flippase_MurJ/MviN"/>
</dbReference>
<dbReference type="PRINTS" id="PR01806">
    <property type="entry name" value="VIRFACTRMVIN"/>
</dbReference>
<accession>A0ABW7YUV3</accession>
<keyword evidence="4" id="KW-0133">Cell shape</keyword>
<feature type="transmembrane region" description="Helical" evidence="8">
    <location>
        <begin position="71"/>
        <end position="88"/>
    </location>
</feature>
<feature type="transmembrane region" description="Helical" evidence="8">
    <location>
        <begin position="233"/>
        <end position="250"/>
    </location>
</feature>
<keyword evidence="7 8" id="KW-0472">Membrane</keyword>
<evidence type="ECO:0000313" key="9">
    <source>
        <dbReference type="EMBL" id="MFI6499511.1"/>
    </source>
</evidence>
<dbReference type="RefSeq" id="WP_397082868.1">
    <property type="nucleotide sequence ID" value="NZ_JBITGY010000005.1"/>
</dbReference>
<keyword evidence="5" id="KW-0573">Peptidoglycan synthesis</keyword>
<evidence type="ECO:0000256" key="7">
    <source>
        <dbReference type="ARBA" id="ARBA00023136"/>
    </source>
</evidence>
<feature type="transmembrane region" description="Helical" evidence="8">
    <location>
        <begin position="389"/>
        <end position="410"/>
    </location>
</feature>
<feature type="transmembrane region" description="Helical" evidence="8">
    <location>
        <begin position="363"/>
        <end position="382"/>
    </location>
</feature>
<dbReference type="InterPro" id="IPR004268">
    <property type="entry name" value="MurJ"/>
</dbReference>
<name>A0ABW7YUV3_9ACTN</name>
<evidence type="ECO:0000256" key="8">
    <source>
        <dbReference type="SAM" id="Phobius"/>
    </source>
</evidence>
<feature type="transmembrane region" description="Helical" evidence="8">
    <location>
        <begin position="140"/>
        <end position="163"/>
    </location>
</feature>
<feature type="transmembrane region" description="Helical" evidence="8">
    <location>
        <begin position="279"/>
        <end position="299"/>
    </location>
</feature>
<evidence type="ECO:0000313" key="10">
    <source>
        <dbReference type="Proteomes" id="UP001612741"/>
    </source>
</evidence>
<gene>
    <name evidence="9" type="ORF">ACIBG2_19140</name>
</gene>
<feature type="transmembrane region" description="Helical" evidence="8">
    <location>
        <begin position="202"/>
        <end position="221"/>
    </location>
</feature>
<evidence type="ECO:0000256" key="1">
    <source>
        <dbReference type="ARBA" id="ARBA00004651"/>
    </source>
</evidence>
<keyword evidence="2" id="KW-1003">Cell membrane</keyword>
<dbReference type="EMBL" id="JBITGY010000005">
    <property type="protein sequence ID" value="MFI6499511.1"/>
    <property type="molecule type" value="Genomic_DNA"/>
</dbReference>
<comment type="caution">
    <text evidence="9">The sequence shown here is derived from an EMBL/GenBank/DDBJ whole genome shotgun (WGS) entry which is preliminary data.</text>
</comment>
<reference evidence="9 10" key="1">
    <citation type="submission" date="2024-10" db="EMBL/GenBank/DDBJ databases">
        <title>The Natural Products Discovery Center: Release of the First 8490 Sequenced Strains for Exploring Actinobacteria Biosynthetic Diversity.</title>
        <authorList>
            <person name="Kalkreuter E."/>
            <person name="Kautsar S.A."/>
            <person name="Yang D."/>
            <person name="Bader C.D."/>
            <person name="Teijaro C.N."/>
            <person name="Fluegel L."/>
            <person name="Davis C.M."/>
            <person name="Simpson J.R."/>
            <person name="Lauterbach L."/>
            <person name="Steele A.D."/>
            <person name="Gui C."/>
            <person name="Meng S."/>
            <person name="Li G."/>
            <person name="Viehrig K."/>
            <person name="Ye F."/>
            <person name="Su P."/>
            <person name="Kiefer A.F."/>
            <person name="Nichols A."/>
            <person name="Cepeda A.J."/>
            <person name="Yan W."/>
            <person name="Fan B."/>
            <person name="Jiang Y."/>
            <person name="Adhikari A."/>
            <person name="Zheng C.-J."/>
            <person name="Schuster L."/>
            <person name="Cowan T.M."/>
            <person name="Smanski M.J."/>
            <person name="Chevrette M.G."/>
            <person name="De Carvalho L.P.S."/>
            <person name="Shen B."/>
        </authorList>
    </citation>
    <scope>NUCLEOTIDE SEQUENCE [LARGE SCALE GENOMIC DNA]</scope>
    <source>
        <strain evidence="9 10">NPDC050545</strain>
    </source>
</reference>
<feature type="transmembrane region" description="Helical" evidence="8">
    <location>
        <begin position="320"/>
        <end position="343"/>
    </location>
</feature>
<evidence type="ECO:0000256" key="2">
    <source>
        <dbReference type="ARBA" id="ARBA00022475"/>
    </source>
</evidence>
<proteinExistence type="predicted"/>
<feature type="transmembrane region" description="Helical" evidence="8">
    <location>
        <begin position="416"/>
        <end position="437"/>
    </location>
</feature>
<evidence type="ECO:0000256" key="6">
    <source>
        <dbReference type="ARBA" id="ARBA00022989"/>
    </source>
</evidence>
<dbReference type="PANTHER" id="PTHR47019:SF1">
    <property type="entry name" value="LIPID II FLIPPASE MURJ"/>
    <property type="match status" value="1"/>
</dbReference>
<feature type="transmembrane region" description="Helical" evidence="8">
    <location>
        <begin position="109"/>
        <end position="128"/>
    </location>
</feature>
<keyword evidence="10" id="KW-1185">Reference proteome</keyword>
<dbReference type="Proteomes" id="UP001612741">
    <property type="component" value="Unassembled WGS sequence"/>
</dbReference>
<evidence type="ECO:0000256" key="3">
    <source>
        <dbReference type="ARBA" id="ARBA00022692"/>
    </source>
</evidence>
<evidence type="ECO:0000256" key="4">
    <source>
        <dbReference type="ARBA" id="ARBA00022960"/>
    </source>
</evidence>
<organism evidence="9 10">
    <name type="scientific">Nonomuraea typhae</name>
    <dbReference type="NCBI Taxonomy" id="2603600"/>
    <lineage>
        <taxon>Bacteria</taxon>
        <taxon>Bacillati</taxon>
        <taxon>Actinomycetota</taxon>
        <taxon>Actinomycetes</taxon>
        <taxon>Streptosporangiales</taxon>
        <taxon>Streptosporangiaceae</taxon>
        <taxon>Nonomuraea</taxon>
    </lineage>
</organism>
<feature type="transmembrane region" description="Helical" evidence="8">
    <location>
        <begin position="175"/>
        <end position="196"/>
    </location>
</feature>
<keyword evidence="6 8" id="KW-1133">Transmembrane helix</keyword>
<sequence>MTPPAVQKPATLNPVTTRGHAPLARATTVTMLLVIAGTVTGFARDLLVAGVFGASASTDAFMIAWTVPETAAPLLIEGALSFLLIPYFSRAVADGRPLREVVWAALPKVLLALVLLTAVTAAAAPLITRALAPGMPDHSLAARCMQVTALTVLGFGLAGYGSAALRTHKVFGPPAAIYLAYNAAIIAAVALGHSAWGIVSVAYGVAAGGLAMVLILAPSVVRRIGPPLRGGAALSISWTIFAPIAAFTLIRQAQVFVERFVASSLPTGSISYLNYAQKIAQVPMVASLIVATVSFPALARAIAARDDESAARRVLGDMRVAAALILFSTAFLVAHAPDVVRLLLEHGAFTAGDTEATAWSMRLYSLGLLGQVAVGVLCRVYFCAQQPMWYPAVVMVAGLVLTAVAAPLLVPALGVGGVALANAAGITLTGALLLRGLRAPLLVLPKRALMFSLGRLTLAAALATGACFAVRPAVPDLPVLVLVLLEAAGTAAAFVIAALLVGAKRDLSAALRLREEGA</sequence>
<feature type="transmembrane region" description="Helical" evidence="8">
    <location>
        <begin position="449"/>
        <end position="471"/>
    </location>
</feature>